<reference evidence="2" key="1">
    <citation type="submission" date="2016-11" db="EMBL/GenBank/DDBJ databases">
        <authorList>
            <person name="Jaros S."/>
            <person name="Januszkiewicz K."/>
            <person name="Wedrychowicz H."/>
        </authorList>
    </citation>
    <scope>NUCLEOTIDE SEQUENCE [LARGE SCALE GENOMIC DNA]</scope>
    <source>
        <strain evidence="2">DSM 4029</strain>
    </source>
</reference>
<organism evidence="1 2">
    <name type="scientific">Bittarella massiliensis</name>
    <name type="common">ex Durand et al. 2017</name>
    <dbReference type="NCBI Taxonomy" id="1720313"/>
    <lineage>
        <taxon>Bacteria</taxon>
        <taxon>Bacillati</taxon>
        <taxon>Bacillota</taxon>
        <taxon>Clostridia</taxon>
        <taxon>Eubacteriales</taxon>
        <taxon>Oscillospiraceae</taxon>
        <taxon>Bittarella (ex Durand et al. 2017)</taxon>
    </lineage>
</organism>
<evidence type="ECO:0000313" key="1">
    <source>
        <dbReference type="EMBL" id="SHG63362.1"/>
    </source>
</evidence>
<dbReference type="AlphaFoldDB" id="A0AAQ1MFY5"/>
<name>A0AAQ1MFY5_9FIRM</name>
<evidence type="ECO:0000313" key="2">
    <source>
        <dbReference type="Proteomes" id="UP000184089"/>
    </source>
</evidence>
<dbReference type="RefSeq" id="WP_021661375.1">
    <property type="nucleotide sequence ID" value="NZ_FQVY01000006.1"/>
</dbReference>
<sequence length="46" mass="5372">MDCEIRYVNGHVEVYDRGGRFQFSADTEQEALRDLRDGWLLPDRAA</sequence>
<gene>
    <name evidence="1" type="ORF">SAMN05444424_2874</name>
</gene>
<accession>A0AAQ1MFY5</accession>
<dbReference type="Proteomes" id="UP000184089">
    <property type="component" value="Unassembled WGS sequence"/>
</dbReference>
<comment type="caution">
    <text evidence="1">The sequence shown here is derived from an EMBL/GenBank/DDBJ whole genome shotgun (WGS) entry which is preliminary data.</text>
</comment>
<dbReference type="EMBL" id="FQVY01000006">
    <property type="protein sequence ID" value="SHG63362.1"/>
    <property type="molecule type" value="Genomic_DNA"/>
</dbReference>
<protein>
    <submittedName>
        <fullName evidence="1">Uncharacterized protein</fullName>
    </submittedName>
</protein>
<proteinExistence type="predicted"/>